<dbReference type="InterPro" id="IPR001870">
    <property type="entry name" value="B30.2/SPRY"/>
</dbReference>
<dbReference type="SMART" id="SM00368">
    <property type="entry name" value="LRR_RI"/>
    <property type="match status" value="5"/>
</dbReference>
<accession>A0AA47P8F4</accession>
<organism evidence="10 11">
    <name type="scientific">Merluccius polli</name>
    <name type="common">Benguela hake</name>
    <name type="synonym">Merluccius cadenati</name>
    <dbReference type="NCBI Taxonomy" id="89951"/>
    <lineage>
        <taxon>Eukaryota</taxon>
        <taxon>Metazoa</taxon>
        <taxon>Chordata</taxon>
        <taxon>Craniata</taxon>
        <taxon>Vertebrata</taxon>
        <taxon>Euteleostomi</taxon>
        <taxon>Actinopterygii</taxon>
        <taxon>Neopterygii</taxon>
        <taxon>Teleostei</taxon>
        <taxon>Neoteleostei</taxon>
        <taxon>Acanthomorphata</taxon>
        <taxon>Zeiogadaria</taxon>
        <taxon>Gadariae</taxon>
        <taxon>Gadiformes</taxon>
        <taxon>Gadoidei</taxon>
        <taxon>Merlucciidae</taxon>
        <taxon>Merluccius</taxon>
    </lineage>
</organism>
<dbReference type="PROSITE" id="PS50188">
    <property type="entry name" value="B302_SPRY"/>
    <property type="match status" value="1"/>
</dbReference>
<dbReference type="Pfam" id="PF17779">
    <property type="entry name" value="WHD_NOD2"/>
    <property type="match status" value="1"/>
</dbReference>
<dbReference type="Gene3D" id="3.80.10.10">
    <property type="entry name" value="Ribonuclease Inhibitor"/>
    <property type="match status" value="1"/>
</dbReference>
<dbReference type="InterPro" id="IPR007111">
    <property type="entry name" value="NACHT_NTPase"/>
</dbReference>
<dbReference type="Pfam" id="PF13516">
    <property type="entry name" value="LRR_6"/>
    <property type="match status" value="4"/>
</dbReference>
<keyword evidence="5" id="KW-0547">Nucleotide-binding</keyword>
<dbReference type="SMART" id="SM00449">
    <property type="entry name" value="SPRY"/>
    <property type="match status" value="1"/>
</dbReference>
<dbReference type="InterPro" id="IPR013320">
    <property type="entry name" value="ConA-like_dom_sf"/>
</dbReference>
<dbReference type="SMART" id="SM00589">
    <property type="entry name" value="PRY"/>
    <property type="match status" value="1"/>
</dbReference>
<dbReference type="InterPro" id="IPR027417">
    <property type="entry name" value="P-loop_NTPase"/>
</dbReference>
<dbReference type="Pfam" id="PF14484">
    <property type="entry name" value="FISNA"/>
    <property type="match status" value="1"/>
</dbReference>
<evidence type="ECO:0000256" key="5">
    <source>
        <dbReference type="ARBA" id="ARBA00022741"/>
    </source>
</evidence>
<keyword evidence="3" id="KW-0433">Leucine-rich repeat</keyword>
<keyword evidence="11" id="KW-1185">Reference proteome</keyword>
<keyword evidence="6" id="KW-0067">ATP-binding</keyword>
<dbReference type="FunFam" id="3.40.50.300:FF:001524">
    <property type="entry name" value="Si:dkey-126g1.7"/>
    <property type="match status" value="1"/>
</dbReference>
<keyword evidence="4" id="KW-0677">Repeat</keyword>
<feature type="domain" description="NACHT" evidence="9">
    <location>
        <begin position="367"/>
        <end position="501"/>
    </location>
</feature>
<feature type="domain" description="B30.2/SPRY" evidence="8">
    <location>
        <begin position="1044"/>
        <end position="1243"/>
    </location>
</feature>
<evidence type="ECO:0000256" key="6">
    <source>
        <dbReference type="ARBA" id="ARBA00022840"/>
    </source>
</evidence>
<dbReference type="GO" id="GO:0005524">
    <property type="term" value="F:ATP binding"/>
    <property type="evidence" value="ECO:0007669"/>
    <property type="project" value="UniProtKB-KW"/>
</dbReference>
<name>A0AA47P8F4_MERPO</name>
<evidence type="ECO:0000256" key="1">
    <source>
        <dbReference type="ARBA" id="ARBA00004496"/>
    </source>
</evidence>
<dbReference type="PROSITE" id="PS50837">
    <property type="entry name" value="NACHT"/>
    <property type="match status" value="1"/>
</dbReference>
<evidence type="ECO:0000256" key="3">
    <source>
        <dbReference type="ARBA" id="ARBA00022614"/>
    </source>
</evidence>
<dbReference type="PRINTS" id="PR01407">
    <property type="entry name" value="BUTYPHLNCDUF"/>
</dbReference>
<dbReference type="InterPro" id="IPR032675">
    <property type="entry name" value="LRR_dom_sf"/>
</dbReference>
<protein>
    <submittedName>
        <fullName evidence="10">NLR family CARD domain-containing protein 3</fullName>
    </submittedName>
</protein>
<feature type="compositionally biased region" description="Basic and acidic residues" evidence="7">
    <location>
        <begin position="94"/>
        <end position="114"/>
    </location>
</feature>
<dbReference type="Gene3D" id="3.40.50.300">
    <property type="entry name" value="P-loop containing nucleotide triphosphate hydrolases"/>
    <property type="match status" value="1"/>
</dbReference>
<dbReference type="InterPro" id="IPR041267">
    <property type="entry name" value="NLRP_HD2"/>
</dbReference>
<feature type="region of interest" description="Disordered" evidence="7">
    <location>
        <begin position="1"/>
        <end position="126"/>
    </location>
</feature>
<dbReference type="EMBL" id="JAOPHQ010001417">
    <property type="protein sequence ID" value="KAK0151218.1"/>
    <property type="molecule type" value="Genomic_DNA"/>
</dbReference>
<evidence type="ECO:0000313" key="10">
    <source>
        <dbReference type="EMBL" id="KAK0151218.1"/>
    </source>
</evidence>
<reference evidence="10" key="1">
    <citation type="journal article" date="2023" name="Front. Mar. Sci.">
        <title>A new Merluccius polli reference genome to investigate the effects of global change in West African waters.</title>
        <authorList>
            <person name="Mateo J.L."/>
            <person name="Blanco-Fernandez C."/>
            <person name="Garcia-Vazquez E."/>
            <person name="Machado-Schiaffino G."/>
        </authorList>
    </citation>
    <scope>NUCLEOTIDE SEQUENCE</scope>
    <source>
        <strain evidence="10">C29</strain>
        <tissue evidence="10">Fin</tissue>
    </source>
</reference>
<proteinExistence type="predicted"/>
<dbReference type="SUPFAM" id="SSF52047">
    <property type="entry name" value="RNI-like"/>
    <property type="match status" value="1"/>
</dbReference>
<dbReference type="InterPro" id="IPR003879">
    <property type="entry name" value="Butyrophylin_SPRY"/>
</dbReference>
<keyword evidence="2" id="KW-0963">Cytoplasm</keyword>
<dbReference type="InterPro" id="IPR043136">
    <property type="entry name" value="B30.2/SPRY_sf"/>
</dbReference>
<dbReference type="Proteomes" id="UP001174136">
    <property type="component" value="Unassembled WGS sequence"/>
</dbReference>
<evidence type="ECO:0000256" key="7">
    <source>
        <dbReference type="SAM" id="MobiDB-lite"/>
    </source>
</evidence>
<dbReference type="FunFam" id="3.80.10.10:FF:000100">
    <property type="entry name" value="Si:dkey-11n14.1"/>
    <property type="match status" value="1"/>
</dbReference>
<dbReference type="SUPFAM" id="SSF49899">
    <property type="entry name" value="Concanavalin A-like lectins/glucanases"/>
    <property type="match status" value="1"/>
</dbReference>
<evidence type="ECO:0000259" key="9">
    <source>
        <dbReference type="PROSITE" id="PS50837"/>
    </source>
</evidence>
<dbReference type="GO" id="GO:0005737">
    <property type="term" value="C:cytoplasm"/>
    <property type="evidence" value="ECO:0007669"/>
    <property type="project" value="UniProtKB-SubCell"/>
</dbReference>
<dbReference type="InterPro" id="IPR006574">
    <property type="entry name" value="PRY"/>
</dbReference>
<dbReference type="SMART" id="SM01288">
    <property type="entry name" value="FISNA"/>
    <property type="match status" value="1"/>
</dbReference>
<dbReference type="InterPro" id="IPR029495">
    <property type="entry name" value="NACHT-assoc"/>
</dbReference>
<dbReference type="Pfam" id="PF05729">
    <property type="entry name" value="NACHT"/>
    <property type="match status" value="1"/>
</dbReference>
<dbReference type="Pfam" id="PF00622">
    <property type="entry name" value="SPRY"/>
    <property type="match status" value="1"/>
</dbReference>
<evidence type="ECO:0000259" key="8">
    <source>
        <dbReference type="PROSITE" id="PS50188"/>
    </source>
</evidence>
<dbReference type="PANTHER" id="PTHR24106">
    <property type="entry name" value="NACHT, LRR AND CARD DOMAINS-CONTAINING"/>
    <property type="match status" value="1"/>
</dbReference>
<dbReference type="Gene3D" id="2.60.120.920">
    <property type="match status" value="1"/>
</dbReference>
<comment type="caution">
    <text evidence="10">The sequence shown here is derived from an EMBL/GenBank/DDBJ whole genome shotgun (WGS) entry which is preliminary data.</text>
</comment>
<evidence type="ECO:0000256" key="4">
    <source>
        <dbReference type="ARBA" id="ARBA00022737"/>
    </source>
</evidence>
<dbReference type="AlphaFoldDB" id="A0AA47P8F4"/>
<gene>
    <name evidence="10" type="primary">NLRC3_223</name>
    <name evidence="10" type="ORF">N1851_007646</name>
</gene>
<dbReference type="Pfam" id="PF17776">
    <property type="entry name" value="NLRC4_HD2"/>
    <property type="match status" value="1"/>
</dbReference>
<dbReference type="InterPro" id="IPR041075">
    <property type="entry name" value="NOD1/2_WH"/>
</dbReference>
<sequence>MDEEREEGGPPSKTTLSGEHGRHRRAKSPEQQERADSPGPGCVSMKSDWSMDVPLRFKDGSQSIKKRRVQQERADSPGPGCVSMKSDLSMDIPLRFKDGNQSIEKRRVQQERADSPVPSCVSMKSDRSMDIPLRFKDGNQSIKKRQHQEMSKVTSAQSVQQHQTELIQVPAGRESRTDASDVLSEFRVKFSLMFVLFQRAEENAHAFLDKELKKLWRVHFPDYPQCSETQREEDKEVVDGEEEEQRRRAIEGVVDITVLCLKQLKQEELADSLQSKHFAVMCQHELKSHLKEKTQRVFEGVPKAGQSTPLNEIYTELYITERGSGEVNKEHEVRLIETASRKPAKEETPIKCEDILKPLPGQDQPIRTIMTTGVAGIGKTILTHKFTLDWAEGKANRDIHFIFPFTFRELNLLKGKEFSLVGLLHHFFIETKEAGLCRYDRFQVVFILDGLDECRLPLDFQKNRIWTDVTAPTSVDVLLTNLIRGYLLPSARIWITTRPAAANQIPAECVGMVTEVRGFADPQKEEYFRKRFSDETLARKIISHVKKSRSLHIMCHIPVFCWISATVLEDFFTTYQEGEEMPNTVTQMYIHFLRVQSIQGDRKYHGRPETDPHWSPESKEIIVSLGKLAFNQLEKGHLIFYEADLAECGIDIRAASVYSGVFTQIFKEECGLYQDKVFCFVHLSIQEFLAALYVFLSFINTGVNLLSEQPTSREDELLLYQSAVDKALQSENGHLDLFLRFLLGLSVETNQILLRGLLGQTVASSLTTEGTVRYIKEKISGDLSPERSINLFHCLNELNDRSLVEEIQQYLTSGSLSTASLSPAQWSALVFILLTSEEELDVFDLKKYDASEEALLRLLPVVKASKTSLLNGCNLSKRCCEALASVLSSTSSSLRELDLSTNHLQDSGVKLLSAGLGSPHCRLETLRLNGCNLSKRCCEDLASVLSSTSSSLRELDLSTNDLQDSGVKLLSAGLGSPHCRLETLRLSGCRVTQEGCASLASALSSNPSHLRELDLSYNHPAGDSGVTLLSAGLEDPRWRLDTLSVEHGGEWRLKPALKKYACGLTLDPNTAHRRLSLSEDHRKVMRVEEDQSYPDHPDRFDSQVQVLCREGLTGRCYWEVESRGGVGIGVTYRGITRRGDGGDSMLGVNNKSWRLYCYDGGYYVSYNDSETFIPLPPPVSTRVGVYLDRPAGSLSFYRVSPGVGGSSHTLTHIHTFWTTFTQEDLLPGFGVYGSGSSASLCGL</sequence>
<dbReference type="InterPro" id="IPR003877">
    <property type="entry name" value="SPRY_dom"/>
</dbReference>
<evidence type="ECO:0000256" key="2">
    <source>
        <dbReference type="ARBA" id="ARBA00022490"/>
    </source>
</evidence>
<comment type="subcellular location">
    <subcellularLocation>
        <location evidence="1">Cytoplasm</location>
    </subcellularLocation>
</comment>
<dbReference type="InterPro" id="IPR001611">
    <property type="entry name" value="Leu-rich_rpt"/>
</dbReference>
<dbReference type="CDD" id="cd16040">
    <property type="entry name" value="SPRY_PRY_SNTX"/>
    <property type="match status" value="1"/>
</dbReference>
<evidence type="ECO:0000313" key="11">
    <source>
        <dbReference type="Proteomes" id="UP001174136"/>
    </source>
</evidence>
<dbReference type="InterPro" id="IPR051261">
    <property type="entry name" value="NLR"/>
</dbReference>
<feature type="compositionally biased region" description="Basic and acidic residues" evidence="7">
    <location>
        <begin position="27"/>
        <end position="36"/>
    </location>
</feature>
<dbReference type="Pfam" id="PF13765">
    <property type="entry name" value="PRY"/>
    <property type="match status" value="1"/>
</dbReference>